<keyword evidence="1" id="KW-1133">Transmembrane helix</keyword>
<name>A0A6C0ADM7_9ZZZZ</name>
<evidence type="ECO:0000256" key="1">
    <source>
        <dbReference type="SAM" id="Phobius"/>
    </source>
</evidence>
<dbReference type="AlphaFoldDB" id="A0A6C0ADM7"/>
<protein>
    <submittedName>
        <fullName evidence="2">Uncharacterized protein</fullName>
    </submittedName>
</protein>
<evidence type="ECO:0000313" key="2">
    <source>
        <dbReference type="EMBL" id="QHS77818.1"/>
    </source>
</evidence>
<feature type="transmembrane region" description="Helical" evidence="1">
    <location>
        <begin position="12"/>
        <end position="34"/>
    </location>
</feature>
<sequence length="172" mass="19370">MDDKKTENGTTIALTVLCCIVLLVLIIIITRAAIQQNHLNTCETWPASWCYTDWLCLDPNNENNAINMSELTLFGISGTNWRCNTLNEETVKKFVYSDGVTTYTKYPEYEVNIWSEGCDNVTAKNCPMYSVGDIFWPSCSGSPSSKYWTDPKYYEKTAADALVLKRASGTPM</sequence>
<accession>A0A6C0ADM7</accession>
<reference evidence="2" key="1">
    <citation type="journal article" date="2020" name="Nature">
        <title>Giant virus diversity and host interactions through global metagenomics.</title>
        <authorList>
            <person name="Schulz F."/>
            <person name="Roux S."/>
            <person name="Paez-Espino D."/>
            <person name="Jungbluth S."/>
            <person name="Walsh D.A."/>
            <person name="Denef V.J."/>
            <person name="McMahon K.D."/>
            <person name="Konstantinidis K.T."/>
            <person name="Eloe-Fadrosh E.A."/>
            <person name="Kyrpides N.C."/>
            <person name="Woyke T."/>
        </authorList>
    </citation>
    <scope>NUCLEOTIDE SEQUENCE</scope>
    <source>
        <strain evidence="2">GVMAG-S-1021933-23</strain>
    </source>
</reference>
<dbReference type="EMBL" id="MN740593">
    <property type="protein sequence ID" value="QHS77818.1"/>
    <property type="molecule type" value="Genomic_DNA"/>
</dbReference>
<keyword evidence="1" id="KW-0812">Transmembrane</keyword>
<proteinExistence type="predicted"/>
<keyword evidence="1" id="KW-0472">Membrane</keyword>
<organism evidence="2">
    <name type="scientific">viral metagenome</name>
    <dbReference type="NCBI Taxonomy" id="1070528"/>
    <lineage>
        <taxon>unclassified sequences</taxon>
        <taxon>metagenomes</taxon>
        <taxon>organismal metagenomes</taxon>
    </lineage>
</organism>